<name>A0AA39TXZ8_9PEZI</name>
<sequence>MQRFITPGGEVLSRAVPNPTLTLPNHTEADTSTTSSPKLAPFPDPSVTLSVPFPTSPRPFRTASILGTRASSCTRYATSRCPPQLASSITVWTVHSEASRFPTSTPDRPHFGIPNAHKPLDLDRDTSAPSTSAARNRTTSPCPKNAATSSGRHQYRGRGFAAPPSRKELMLLRLCSDAPSD</sequence>
<feature type="compositionally biased region" description="Polar residues" evidence="1">
    <location>
        <begin position="127"/>
        <end position="152"/>
    </location>
</feature>
<proteinExistence type="predicted"/>
<reference evidence="2" key="1">
    <citation type="submission" date="2023-06" db="EMBL/GenBank/DDBJ databases">
        <title>Genome-scale phylogeny and comparative genomics of the fungal order Sordariales.</title>
        <authorList>
            <consortium name="Lawrence Berkeley National Laboratory"/>
            <person name="Hensen N."/>
            <person name="Bonometti L."/>
            <person name="Westerberg I."/>
            <person name="Brannstrom I.O."/>
            <person name="Guillou S."/>
            <person name="Cros-Aarteil S."/>
            <person name="Calhoun S."/>
            <person name="Haridas S."/>
            <person name="Kuo A."/>
            <person name="Mondo S."/>
            <person name="Pangilinan J."/>
            <person name="Riley R."/>
            <person name="Labutti K."/>
            <person name="Andreopoulos B."/>
            <person name="Lipzen A."/>
            <person name="Chen C."/>
            <person name="Yanf M."/>
            <person name="Daum C."/>
            <person name="Ng V."/>
            <person name="Clum A."/>
            <person name="Steindorff A."/>
            <person name="Ohm R."/>
            <person name="Martin F."/>
            <person name="Silar P."/>
            <person name="Natvig D."/>
            <person name="Lalanne C."/>
            <person name="Gautier V."/>
            <person name="Ament-Velasquez S.L."/>
            <person name="Kruys A."/>
            <person name="Hutchinson M.I."/>
            <person name="Powell A.J."/>
            <person name="Barry K."/>
            <person name="Miller A.N."/>
            <person name="Grigoriev I.V."/>
            <person name="Debuchy R."/>
            <person name="Gladieux P."/>
            <person name="Thoren M.H."/>
            <person name="Johannesson H."/>
        </authorList>
    </citation>
    <scope>NUCLEOTIDE SEQUENCE</scope>
    <source>
        <strain evidence="2">CBS 606.72</strain>
    </source>
</reference>
<dbReference type="AlphaFoldDB" id="A0AA39TXZ8"/>
<feature type="compositionally biased region" description="Polar residues" evidence="1">
    <location>
        <begin position="19"/>
        <end position="37"/>
    </location>
</feature>
<dbReference type="Proteomes" id="UP001175000">
    <property type="component" value="Unassembled WGS sequence"/>
</dbReference>
<gene>
    <name evidence="2" type="ORF">B0T14DRAFT_500536</name>
</gene>
<evidence type="ECO:0000256" key="1">
    <source>
        <dbReference type="SAM" id="MobiDB-lite"/>
    </source>
</evidence>
<keyword evidence="3" id="KW-1185">Reference proteome</keyword>
<protein>
    <submittedName>
        <fullName evidence="2">Uncharacterized protein</fullName>
    </submittedName>
</protein>
<feature type="region of interest" description="Disordered" evidence="1">
    <location>
        <begin position="1"/>
        <end position="43"/>
    </location>
</feature>
<feature type="region of interest" description="Disordered" evidence="1">
    <location>
        <begin position="100"/>
        <end position="164"/>
    </location>
</feature>
<comment type="caution">
    <text evidence="2">The sequence shown here is derived from an EMBL/GenBank/DDBJ whole genome shotgun (WGS) entry which is preliminary data.</text>
</comment>
<dbReference type="EMBL" id="JAULSU010000007">
    <property type="protein sequence ID" value="KAK0611438.1"/>
    <property type="molecule type" value="Genomic_DNA"/>
</dbReference>
<evidence type="ECO:0000313" key="2">
    <source>
        <dbReference type="EMBL" id="KAK0611438.1"/>
    </source>
</evidence>
<evidence type="ECO:0000313" key="3">
    <source>
        <dbReference type="Proteomes" id="UP001175000"/>
    </source>
</evidence>
<accession>A0AA39TXZ8</accession>
<organism evidence="2 3">
    <name type="scientific">Immersiella caudata</name>
    <dbReference type="NCBI Taxonomy" id="314043"/>
    <lineage>
        <taxon>Eukaryota</taxon>
        <taxon>Fungi</taxon>
        <taxon>Dikarya</taxon>
        <taxon>Ascomycota</taxon>
        <taxon>Pezizomycotina</taxon>
        <taxon>Sordariomycetes</taxon>
        <taxon>Sordariomycetidae</taxon>
        <taxon>Sordariales</taxon>
        <taxon>Lasiosphaeriaceae</taxon>
        <taxon>Immersiella</taxon>
    </lineage>
</organism>